<protein>
    <submittedName>
        <fullName evidence="2">Uncharacterized protein</fullName>
    </submittedName>
</protein>
<comment type="caution">
    <text evidence="2">The sequence shown here is derived from an EMBL/GenBank/DDBJ whole genome shotgun (WGS) entry which is preliminary data.</text>
</comment>
<dbReference type="AlphaFoldDB" id="K2H2G4"/>
<evidence type="ECO:0000313" key="2">
    <source>
        <dbReference type="EMBL" id="EKE30060.1"/>
    </source>
</evidence>
<sequence length="571" mass="67416">MFLIKVSAKDPALREKAFSEADRQMERIFADIYINFANQAFMQRKQDALSDAEITKKIIEEEIGWNDLSSIEKKLYRRQLKHLDKGKWVTQCKSVCESIDAVQDRFLNEALDMKELHDIDMLEKIMWLAQKSFDQISRLWVFSVLHESDIVFKEWMNCIKASYEFLRWWFDLLDNQTKSVRARISEIIMGEAHIESKRKSIFMWLELALVYLNDLTSKKEAQVEEMDSEILKLKEELKIISSRLREADLWLRQTDKSIEALKAQVVSKTAALTASNANLTKSKKENDELRAQNETLIKELEELRKLKEKVQSWNLCANDGTFWQEMALDLETQHSELAAKMELMETKSVADTQKITSLETTLEDIYRNHLDRATACRIKCEQDLQRCDADDMIWYIAYWNCTMDIKQDCADEIMKFFDFFLENTSKWASSWMNVQSASMKWKWNWKFANNFINPIINFLRETYNKKWTQAFLEKIANIEWKKLLEEYRWWDINVQSTKKHIVISDVYKNISDEEAANKSLFEALSVLPVIFERIDKWDVDLTSLRNNIKEALSASNLSKKLSNLLKEAIKN</sequence>
<proteinExistence type="predicted"/>
<reference evidence="2" key="1">
    <citation type="journal article" date="2012" name="Science">
        <title>Fermentation, hydrogen, and sulfur metabolism in multiple uncultivated bacterial phyla.</title>
        <authorList>
            <person name="Wrighton K.C."/>
            <person name="Thomas B.C."/>
            <person name="Sharon I."/>
            <person name="Miller C.S."/>
            <person name="Castelle C.J."/>
            <person name="VerBerkmoes N.C."/>
            <person name="Wilkins M.J."/>
            <person name="Hettich R.L."/>
            <person name="Lipton M.S."/>
            <person name="Williams K.H."/>
            <person name="Long P.E."/>
            <person name="Banfield J.F."/>
        </authorList>
    </citation>
    <scope>NUCLEOTIDE SEQUENCE [LARGE SCALE GENOMIC DNA]</scope>
</reference>
<organism evidence="2">
    <name type="scientific">uncultured bacterium</name>
    <name type="common">gcode 4</name>
    <dbReference type="NCBI Taxonomy" id="1234023"/>
    <lineage>
        <taxon>Bacteria</taxon>
        <taxon>environmental samples</taxon>
    </lineage>
</organism>
<gene>
    <name evidence="2" type="ORF">ACD_2C00050G0005</name>
</gene>
<evidence type="ECO:0000256" key="1">
    <source>
        <dbReference type="SAM" id="Coils"/>
    </source>
</evidence>
<keyword evidence="1" id="KW-0175">Coiled coil</keyword>
<accession>K2H2G4</accession>
<feature type="coiled-coil region" evidence="1">
    <location>
        <begin position="272"/>
        <end position="347"/>
    </location>
</feature>
<dbReference type="EMBL" id="AMFJ01000050">
    <property type="protein sequence ID" value="EKE30060.1"/>
    <property type="molecule type" value="Genomic_DNA"/>
</dbReference>
<feature type="coiled-coil region" evidence="1">
    <location>
        <begin position="216"/>
        <end position="243"/>
    </location>
</feature>
<name>K2H2G4_9BACT</name>